<proteinExistence type="predicted"/>
<reference evidence="1" key="1">
    <citation type="submission" date="2022-06" db="EMBL/GenBank/DDBJ databases">
        <authorList>
            <consortium name="SYNGENTA / RWTH Aachen University"/>
        </authorList>
    </citation>
    <scope>NUCLEOTIDE SEQUENCE</scope>
</reference>
<dbReference type="AlphaFoldDB" id="A0AAV0BIY0"/>
<name>A0AAV0BIY0_PHAPC</name>
<evidence type="ECO:0000313" key="1">
    <source>
        <dbReference type="EMBL" id="CAH7687239.1"/>
    </source>
</evidence>
<dbReference type="Pfam" id="PF14223">
    <property type="entry name" value="Retrotran_gag_2"/>
    <property type="match status" value="1"/>
</dbReference>
<comment type="caution">
    <text evidence="1">The sequence shown here is derived from an EMBL/GenBank/DDBJ whole genome shotgun (WGS) entry which is preliminary data.</text>
</comment>
<accession>A0AAV0BIY0</accession>
<sequence length="313" mass="36582">MYLLNELEVNEIITMSDEEDDYPTKPNIPKLTDDNFTLWSMRIRSFLRRKNLFQYCSELNLPSTADHIKKRDEATDLIIQHLDDTLVDTIITPENNSDPYLIWTEINEKFASQPYNNMRRIWINFIRHQFTDINSYIIECRKLINTISKVNMNIPEEVLSFTILAKLDSDHHDDFVSIMLNENLAKDPEKVLIRLTEIAHIENSRKKVISKDESSSATAMFNSAKFSRITKARPLHPCSPGKHNEQANHPQNKCWHLFPHLRPNYKGCKVILSTATEKLEKEITDQTSLFHQQNGVRLLGNSPHYQFFSAMMF</sequence>
<dbReference type="EMBL" id="CALTRL010005845">
    <property type="protein sequence ID" value="CAH7687239.1"/>
    <property type="molecule type" value="Genomic_DNA"/>
</dbReference>
<dbReference type="Proteomes" id="UP001153365">
    <property type="component" value="Unassembled WGS sequence"/>
</dbReference>
<gene>
    <name evidence="1" type="ORF">PPACK8108_LOCUS21994</name>
</gene>
<keyword evidence="2" id="KW-1185">Reference proteome</keyword>
<organism evidence="1 2">
    <name type="scientific">Phakopsora pachyrhizi</name>
    <name type="common">Asian soybean rust disease fungus</name>
    <dbReference type="NCBI Taxonomy" id="170000"/>
    <lineage>
        <taxon>Eukaryota</taxon>
        <taxon>Fungi</taxon>
        <taxon>Dikarya</taxon>
        <taxon>Basidiomycota</taxon>
        <taxon>Pucciniomycotina</taxon>
        <taxon>Pucciniomycetes</taxon>
        <taxon>Pucciniales</taxon>
        <taxon>Phakopsoraceae</taxon>
        <taxon>Phakopsora</taxon>
    </lineage>
</organism>
<protein>
    <submittedName>
        <fullName evidence="1">Expressed protein</fullName>
    </submittedName>
</protein>
<evidence type="ECO:0000313" key="2">
    <source>
        <dbReference type="Proteomes" id="UP001153365"/>
    </source>
</evidence>